<evidence type="ECO:0000256" key="3">
    <source>
        <dbReference type="ARBA" id="ARBA00023242"/>
    </source>
</evidence>
<accession>A0A4S8LAH6</accession>
<dbReference type="Pfam" id="PF15459">
    <property type="entry name" value="RRP14"/>
    <property type="match status" value="1"/>
</dbReference>
<reference evidence="7 8" key="1">
    <citation type="journal article" date="2019" name="Nat. Ecol. Evol.">
        <title>Megaphylogeny resolves global patterns of mushroom evolution.</title>
        <authorList>
            <person name="Varga T."/>
            <person name="Krizsan K."/>
            <person name="Foldi C."/>
            <person name="Dima B."/>
            <person name="Sanchez-Garcia M."/>
            <person name="Sanchez-Ramirez S."/>
            <person name="Szollosi G.J."/>
            <person name="Szarkandi J.G."/>
            <person name="Papp V."/>
            <person name="Albert L."/>
            <person name="Andreopoulos W."/>
            <person name="Angelini C."/>
            <person name="Antonin V."/>
            <person name="Barry K.W."/>
            <person name="Bougher N.L."/>
            <person name="Buchanan P."/>
            <person name="Buyck B."/>
            <person name="Bense V."/>
            <person name="Catcheside P."/>
            <person name="Chovatia M."/>
            <person name="Cooper J."/>
            <person name="Damon W."/>
            <person name="Desjardin D."/>
            <person name="Finy P."/>
            <person name="Geml J."/>
            <person name="Haridas S."/>
            <person name="Hughes K."/>
            <person name="Justo A."/>
            <person name="Karasinski D."/>
            <person name="Kautmanova I."/>
            <person name="Kiss B."/>
            <person name="Kocsube S."/>
            <person name="Kotiranta H."/>
            <person name="LaButti K.M."/>
            <person name="Lechner B.E."/>
            <person name="Liimatainen K."/>
            <person name="Lipzen A."/>
            <person name="Lukacs Z."/>
            <person name="Mihaltcheva S."/>
            <person name="Morgado L.N."/>
            <person name="Niskanen T."/>
            <person name="Noordeloos M.E."/>
            <person name="Ohm R.A."/>
            <person name="Ortiz-Santana B."/>
            <person name="Ovrebo C."/>
            <person name="Racz N."/>
            <person name="Riley R."/>
            <person name="Savchenko A."/>
            <person name="Shiryaev A."/>
            <person name="Soop K."/>
            <person name="Spirin V."/>
            <person name="Szebenyi C."/>
            <person name="Tomsovsky M."/>
            <person name="Tulloss R.E."/>
            <person name="Uehling J."/>
            <person name="Grigoriev I.V."/>
            <person name="Vagvolgyi C."/>
            <person name="Papp T."/>
            <person name="Martin F.M."/>
            <person name="Miettinen O."/>
            <person name="Hibbett D.S."/>
            <person name="Nagy L.G."/>
        </authorList>
    </citation>
    <scope>NUCLEOTIDE SEQUENCE [LARGE SCALE GENOMIC DNA]</scope>
    <source>
        <strain evidence="7 8">CBS 962.96</strain>
    </source>
</reference>
<organism evidence="7 8">
    <name type="scientific">Dendrothele bispora (strain CBS 962.96)</name>
    <dbReference type="NCBI Taxonomy" id="1314807"/>
    <lineage>
        <taxon>Eukaryota</taxon>
        <taxon>Fungi</taxon>
        <taxon>Dikarya</taxon>
        <taxon>Basidiomycota</taxon>
        <taxon>Agaricomycotina</taxon>
        <taxon>Agaricomycetes</taxon>
        <taxon>Agaricomycetidae</taxon>
        <taxon>Agaricales</taxon>
        <taxon>Agaricales incertae sedis</taxon>
        <taxon>Dendrothele</taxon>
    </lineage>
</organism>
<feature type="region of interest" description="Disordered" evidence="4">
    <location>
        <begin position="353"/>
        <end position="451"/>
    </location>
</feature>
<keyword evidence="3" id="KW-0539">Nucleus</keyword>
<feature type="compositionally biased region" description="Acidic residues" evidence="4">
    <location>
        <begin position="151"/>
        <end position="160"/>
    </location>
</feature>
<evidence type="ECO:0000256" key="4">
    <source>
        <dbReference type="SAM" id="MobiDB-lite"/>
    </source>
</evidence>
<feature type="domain" description="Ribosomal RNA-processing protein 14/surfeit locus protein 6 C-terminal" evidence="5">
    <location>
        <begin position="209"/>
        <end position="419"/>
    </location>
</feature>
<dbReference type="GO" id="GO:0003677">
    <property type="term" value="F:DNA binding"/>
    <property type="evidence" value="ECO:0007669"/>
    <property type="project" value="TreeGrafter"/>
</dbReference>
<feature type="compositionally biased region" description="Acidic residues" evidence="4">
    <location>
        <begin position="117"/>
        <end position="144"/>
    </location>
</feature>
<feature type="compositionally biased region" description="Gly residues" evidence="4">
    <location>
        <begin position="441"/>
        <end position="451"/>
    </location>
</feature>
<dbReference type="EMBL" id="ML179527">
    <property type="protein sequence ID" value="THU85812.1"/>
    <property type="molecule type" value="Genomic_DNA"/>
</dbReference>
<evidence type="ECO:0000259" key="5">
    <source>
        <dbReference type="Pfam" id="PF04935"/>
    </source>
</evidence>
<dbReference type="InterPro" id="IPR029190">
    <property type="entry name" value="Rrp14/SURF6_C"/>
</dbReference>
<evidence type="ECO:0000259" key="6">
    <source>
        <dbReference type="Pfam" id="PF15459"/>
    </source>
</evidence>
<dbReference type="PANTHER" id="PTHR14369:SF0">
    <property type="entry name" value="SURFEIT LOCUS PROTEIN 6"/>
    <property type="match status" value="1"/>
</dbReference>
<feature type="compositionally biased region" description="Basic and acidic residues" evidence="4">
    <location>
        <begin position="205"/>
        <end position="254"/>
    </location>
</feature>
<feature type="compositionally biased region" description="Basic and acidic residues" evidence="4">
    <location>
        <begin position="61"/>
        <end position="75"/>
    </location>
</feature>
<dbReference type="InterPro" id="IPR007019">
    <property type="entry name" value="SURF6"/>
</dbReference>
<evidence type="ECO:0000256" key="1">
    <source>
        <dbReference type="ARBA" id="ARBA00004123"/>
    </source>
</evidence>
<dbReference type="GO" id="GO:0042273">
    <property type="term" value="P:ribosomal large subunit biogenesis"/>
    <property type="evidence" value="ECO:0007669"/>
    <property type="project" value="TreeGrafter"/>
</dbReference>
<sequence>MKMTTPLPELKASLEKHNDTFESLLKLIPPQYYIVEELTEEQELTKLQRVNSKKQKAPKQAIKEATKKARKEKLDPANQKTIVDIQNEAALAKQSSKQKTKGKDKDKGKGKRKAIEDDSEDSEDDGDDGDAMDVDVHIDDDEGFSDSGRSDDEEEEGEDDAAMKVDTDTLVPMPSTSDISVLREKLHAKMLALRRGGKPANDGEAGDRDELLEERRKQRAILRERRRKETKEKKKREEETKGKKAKERKEKERVAAQTQAKTTKTQLLVPDPKSAILASAGPHSKLTSVAFSSLDAGSSGASTSKAALHHKVSSNPTQALSQLAARKEKLAALPEEKRKAIEEREQFEKAEARLEGVKVKDDEGRLKKAVKRKEKEKTKSKKSWDERKEHLAASMAAKQKKRADNIAMRNERRNDKRKGVKTKNKARPGFEGKAFGKGKAKAGGGKGPKGK</sequence>
<dbReference type="GO" id="GO:0042274">
    <property type="term" value="P:ribosomal small subunit biogenesis"/>
    <property type="evidence" value="ECO:0007669"/>
    <property type="project" value="TreeGrafter"/>
</dbReference>
<dbReference type="InterPro" id="IPR029188">
    <property type="entry name" value="Rrp14_N"/>
</dbReference>
<feature type="region of interest" description="Disordered" evidence="4">
    <location>
        <begin position="49"/>
        <end position="267"/>
    </location>
</feature>
<protein>
    <recommendedName>
        <fullName evidence="9">SURF6-domain-containing protein</fullName>
    </recommendedName>
</protein>
<feature type="compositionally biased region" description="Low complexity" evidence="4">
    <location>
        <begin position="255"/>
        <end position="266"/>
    </location>
</feature>
<dbReference type="PANTHER" id="PTHR14369">
    <property type="entry name" value="SURFEIT LOCUS PROTEIN 6"/>
    <property type="match status" value="1"/>
</dbReference>
<evidence type="ECO:0000313" key="7">
    <source>
        <dbReference type="EMBL" id="THU85812.1"/>
    </source>
</evidence>
<dbReference type="AlphaFoldDB" id="A0A4S8LAH6"/>
<evidence type="ECO:0008006" key="9">
    <source>
        <dbReference type="Google" id="ProtNLM"/>
    </source>
</evidence>
<gene>
    <name evidence="7" type="ORF">K435DRAFT_783147</name>
</gene>
<feature type="compositionally biased region" description="Basic and acidic residues" evidence="4">
    <location>
        <begin position="373"/>
        <end position="391"/>
    </location>
</feature>
<comment type="similarity">
    <text evidence="2">Belongs to the SURF6 family.</text>
</comment>
<proteinExistence type="inferred from homology"/>
<feature type="compositionally biased region" description="Basic residues" evidence="4">
    <location>
        <begin position="415"/>
        <end position="426"/>
    </location>
</feature>
<keyword evidence="8" id="KW-1185">Reference proteome</keyword>
<evidence type="ECO:0000256" key="2">
    <source>
        <dbReference type="ARBA" id="ARBA00005904"/>
    </source>
</evidence>
<dbReference type="Pfam" id="PF04935">
    <property type="entry name" value="SURF6"/>
    <property type="match status" value="1"/>
</dbReference>
<dbReference type="GO" id="GO:0003723">
    <property type="term" value="F:RNA binding"/>
    <property type="evidence" value="ECO:0007669"/>
    <property type="project" value="TreeGrafter"/>
</dbReference>
<feature type="domain" description="Ribosomal RNA-processing protein 14 N-terminal" evidence="6">
    <location>
        <begin position="13"/>
        <end position="77"/>
    </location>
</feature>
<evidence type="ECO:0000313" key="8">
    <source>
        <dbReference type="Proteomes" id="UP000297245"/>
    </source>
</evidence>
<dbReference type="GO" id="GO:0005730">
    <property type="term" value="C:nucleolus"/>
    <property type="evidence" value="ECO:0007669"/>
    <property type="project" value="TreeGrafter"/>
</dbReference>
<name>A0A4S8LAH6_DENBC</name>
<dbReference type="Proteomes" id="UP000297245">
    <property type="component" value="Unassembled WGS sequence"/>
</dbReference>
<dbReference type="OrthoDB" id="444809at2759"/>
<feature type="compositionally biased region" description="Basic and acidic residues" evidence="4">
    <location>
        <begin position="353"/>
        <end position="366"/>
    </location>
</feature>
<comment type="subcellular location">
    <subcellularLocation>
        <location evidence="1">Nucleus</location>
    </subcellularLocation>
</comment>